<name>A1AMH1_PELPD</name>
<evidence type="ECO:0000313" key="4">
    <source>
        <dbReference type="Proteomes" id="UP000006732"/>
    </source>
</evidence>
<dbReference type="AlphaFoldDB" id="A1AMH1"/>
<proteinExistence type="predicted"/>
<dbReference type="RefSeq" id="WP_011734850.1">
    <property type="nucleotide sequence ID" value="NC_008609.1"/>
</dbReference>
<evidence type="ECO:0000313" key="3">
    <source>
        <dbReference type="EMBL" id="ABK98541.1"/>
    </source>
</evidence>
<dbReference type="Gene3D" id="2.50.20.10">
    <property type="entry name" value="Lipoprotein localisation LolA/LolB/LppX"/>
    <property type="match status" value="1"/>
</dbReference>
<dbReference type="PANTHER" id="PTHR35869">
    <property type="entry name" value="OUTER-MEMBRANE LIPOPROTEIN CARRIER PROTEIN"/>
    <property type="match status" value="1"/>
</dbReference>
<dbReference type="eggNOG" id="COG2834">
    <property type="taxonomic scope" value="Bacteria"/>
</dbReference>
<keyword evidence="1 2" id="KW-0732">Signal</keyword>
<accession>A1AMH1</accession>
<reference evidence="3 4" key="1">
    <citation type="submission" date="2006-10" db="EMBL/GenBank/DDBJ databases">
        <title>Complete sequence of chromosome of Pelobacter propionicus DSM 2379.</title>
        <authorList>
            <consortium name="US DOE Joint Genome Institute"/>
            <person name="Copeland A."/>
            <person name="Lucas S."/>
            <person name="Lapidus A."/>
            <person name="Barry K."/>
            <person name="Detter J.C."/>
            <person name="Glavina del Rio T."/>
            <person name="Hammon N."/>
            <person name="Israni S."/>
            <person name="Dalin E."/>
            <person name="Tice H."/>
            <person name="Pitluck S."/>
            <person name="Saunders E."/>
            <person name="Brettin T."/>
            <person name="Bruce D."/>
            <person name="Han C."/>
            <person name="Tapia R."/>
            <person name="Schmutz J."/>
            <person name="Larimer F."/>
            <person name="Land M."/>
            <person name="Hauser L."/>
            <person name="Kyrpides N."/>
            <person name="Kim E."/>
            <person name="Lovley D."/>
            <person name="Richardson P."/>
        </authorList>
    </citation>
    <scope>NUCLEOTIDE SEQUENCE [LARGE SCALE GENOMIC DNA]</scope>
    <source>
        <strain evidence="4">DSM 2379 / NBRC 103807 / OttBd1</strain>
    </source>
</reference>
<feature type="signal peptide" evidence="2">
    <location>
        <begin position="1"/>
        <end position="29"/>
    </location>
</feature>
<dbReference type="EMBL" id="CP000482">
    <property type="protein sequence ID" value="ABK98541.1"/>
    <property type="molecule type" value="Genomic_DNA"/>
</dbReference>
<feature type="chain" id="PRO_5002632249" evidence="2">
    <location>
        <begin position="30"/>
        <end position="221"/>
    </location>
</feature>
<dbReference type="Proteomes" id="UP000006732">
    <property type="component" value="Chromosome"/>
</dbReference>
<evidence type="ECO:0000256" key="1">
    <source>
        <dbReference type="ARBA" id="ARBA00022729"/>
    </source>
</evidence>
<dbReference type="InterPro" id="IPR004564">
    <property type="entry name" value="OM_lipoprot_carrier_LolA-like"/>
</dbReference>
<dbReference type="SUPFAM" id="SSF89392">
    <property type="entry name" value="Prokaryotic lipoproteins and lipoprotein localization factors"/>
    <property type="match status" value="1"/>
</dbReference>
<dbReference type="STRING" id="338966.Ppro_0912"/>
<dbReference type="HOGENOM" id="CLU_091014_2_0_7"/>
<protein>
    <submittedName>
        <fullName evidence="3">Outer membrane lipoprotein carrier protein LolA</fullName>
    </submittedName>
</protein>
<evidence type="ECO:0000256" key="2">
    <source>
        <dbReference type="SAM" id="SignalP"/>
    </source>
</evidence>
<keyword evidence="4" id="KW-1185">Reference proteome</keyword>
<gene>
    <name evidence="3" type="ordered locus">Ppro_0912</name>
</gene>
<sequence length="221" mass="25317">MRESAAMRSVMLMLACLLLAIPVSGSGTAQPADMALFLRDLGKKASSFRTLKTDFTQEKKMAMFREKLVLKGRIYLQKPNRVAWHVDSPLRYSVLITDRLIRQWDEETNRVQEVSLAKNPVFQNVLSQLTVWFSGEYGSLLEANDVRVVSRQPLAIEFIPRPTNISRTVIKAITITFRDDQKYLQQIRIQELSGDLTTLRFHNTIMNAPLDSRSFEVKGRV</sequence>
<dbReference type="InterPro" id="IPR029046">
    <property type="entry name" value="LolA/LolB/LppX"/>
</dbReference>
<dbReference type="OrthoDB" id="1027451at2"/>
<organism evidence="3 4">
    <name type="scientific">Pelobacter propionicus (strain DSM 2379 / NBRC 103807 / OttBd1)</name>
    <dbReference type="NCBI Taxonomy" id="338966"/>
    <lineage>
        <taxon>Bacteria</taxon>
        <taxon>Pseudomonadati</taxon>
        <taxon>Thermodesulfobacteriota</taxon>
        <taxon>Desulfuromonadia</taxon>
        <taxon>Desulfuromonadales</taxon>
        <taxon>Desulfuromonadaceae</taxon>
        <taxon>Pelobacter</taxon>
    </lineage>
</organism>
<keyword evidence="3" id="KW-0449">Lipoprotein</keyword>
<dbReference type="PANTHER" id="PTHR35869:SF1">
    <property type="entry name" value="OUTER-MEMBRANE LIPOPROTEIN CARRIER PROTEIN"/>
    <property type="match status" value="1"/>
</dbReference>
<dbReference type="Pfam" id="PF03548">
    <property type="entry name" value="LolA"/>
    <property type="match status" value="1"/>
</dbReference>
<dbReference type="CDD" id="cd16325">
    <property type="entry name" value="LolA"/>
    <property type="match status" value="1"/>
</dbReference>
<dbReference type="KEGG" id="ppd:Ppro_0912"/>